<dbReference type="Pfam" id="PF13462">
    <property type="entry name" value="Thioredoxin_4"/>
    <property type="match status" value="1"/>
</dbReference>
<dbReference type="EMBL" id="JAVDXZ010000001">
    <property type="protein sequence ID" value="MDR7330191.1"/>
    <property type="molecule type" value="Genomic_DNA"/>
</dbReference>
<evidence type="ECO:0000313" key="5">
    <source>
        <dbReference type="Proteomes" id="UP001180840"/>
    </source>
</evidence>
<feature type="region of interest" description="Disordered" evidence="1">
    <location>
        <begin position="202"/>
        <end position="222"/>
    </location>
</feature>
<gene>
    <name evidence="4" type="ORF">J2S39_001867</name>
</gene>
<evidence type="ECO:0000313" key="4">
    <source>
        <dbReference type="EMBL" id="MDR7330191.1"/>
    </source>
</evidence>
<feature type="transmembrane region" description="Helical" evidence="2">
    <location>
        <begin position="16"/>
        <end position="37"/>
    </location>
</feature>
<keyword evidence="2" id="KW-1133">Transmembrane helix</keyword>
<sequence>MTSKKVTNPNKKSNAGFLWAIIALLVIGAVIVGYIVISGRSSQGEELAQYKSEINAEMEFSDNTITLSAPDAADAKEASLYEDFSCSYCAQLAEDTDEQMKDEIEKGNLTVHINPLNFLDNGNEGHSTQALAAALALAANGETDAYWSLRSMLMLEQQQVYNQWDNEDFATAATAVGASEESAEAIRNGEFLDEAKATAEANATTLQEQTGSVSSPRILQDGQDLPIQDNTEWIDYVLAN</sequence>
<evidence type="ECO:0000256" key="2">
    <source>
        <dbReference type="SAM" id="Phobius"/>
    </source>
</evidence>
<feature type="compositionally biased region" description="Polar residues" evidence="1">
    <location>
        <begin position="206"/>
        <end position="217"/>
    </location>
</feature>
<name>A0ABU1ZZ57_9CORY</name>
<dbReference type="InterPro" id="IPR012336">
    <property type="entry name" value="Thioredoxin-like_fold"/>
</dbReference>
<dbReference type="InterPro" id="IPR036249">
    <property type="entry name" value="Thioredoxin-like_sf"/>
</dbReference>
<dbReference type="SUPFAM" id="SSF52833">
    <property type="entry name" value="Thioredoxin-like"/>
    <property type="match status" value="1"/>
</dbReference>
<feature type="domain" description="Thioredoxin-like fold" evidence="3">
    <location>
        <begin position="78"/>
        <end position="222"/>
    </location>
</feature>
<dbReference type="RefSeq" id="WP_290195661.1">
    <property type="nucleotide sequence ID" value="NZ_CP047654.1"/>
</dbReference>
<proteinExistence type="predicted"/>
<comment type="caution">
    <text evidence="4">The sequence shown here is derived from an EMBL/GenBank/DDBJ whole genome shotgun (WGS) entry which is preliminary data.</text>
</comment>
<dbReference type="Proteomes" id="UP001180840">
    <property type="component" value="Unassembled WGS sequence"/>
</dbReference>
<dbReference type="GO" id="GO:0016853">
    <property type="term" value="F:isomerase activity"/>
    <property type="evidence" value="ECO:0007669"/>
    <property type="project" value="UniProtKB-KW"/>
</dbReference>
<organism evidence="4 5">
    <name type="scientific">Corynebacterium guangdongense</name>
    <dbReference type="NCBI Taxonomy" id="1783348"/>
    <lineage>
        <taxon>Bacteria</taxon>
        <taxon>Bacillati</taxon>
        <taxon>Actinomycetota</taxon>
        <taxon>Actinomycetes</taxon>
        <taxon>Mycobacteriales</taxon>
        <taxon>Corynebacteriaceae</taxon>
        <taxon>Corynebacterium</taxon>
    </lineage>
</organism>
<keyword evidence="2" id="KW-0812">Transmembrane</keyword>
<evidence type="ECO:0000256" key="1">
    <source>
        <dbReference type="SAM" id="MobiDB-lite"/>
    </source>
</evidence>
<protein>
    <submittedName>
        <fullName evidence="4">Protein-disulfide isomerase</fullName>
    </submittedName>
</protein>
<evidence type="ECO:0000259" key="3">
    <source>
        <dbReference type="Pfam" id="PF13462"/>
    </source>
</evidence>
<reference evidence="4" key="1">
    <citation type="submission" date="2023-07" db="EMBL/GenBank/DDBJ databases">
        <title>Sequencing the genomes of 1000 actinobacteria strains.</title>
        <authorList>
            <person name="Klenk H.-P."/>
        </authorList>
    </citation>
    <scope>NUCLEOTIDE SEQUENCE</scope>
    <source>
        <strain evidence="4">DSM 107476</strain>
    </source>
</reference>
<keyword evidence="4" id="KW-0413">Isomerase</keyword>
<dbReference type="Gene3D" id="3.40.30.10">
    <property type="entry name" value="Glutaredoxin"/>
    <property type="match status" value="1"/>
</dbReference>
<keyword evidence="5" id="KW-1185">Reference proteome</keyword>
<keyword evidence="2" id="KW-0472">Membrane</keyword>
<accession>A0ABU1ZZ57</accession>